<feature type="compositionally biased region" description="Basic and acidic residues" evidence="5">
    <location>
        <begin position="924"/>
        <end position="938"/>
    </location>
</feature>
<dbReference type="GO" id="GO:0003743">
    <property type="term" value="F:translation initiation factor activity"/>
    <property type="evidence" value="ECO:0007669"/>
    <property type="project" value="UniProtKB-KW"/>
</dbReference>
<feature type="compositionally biased region" description="Polar residues" evidence="5">
    <location>
        <begin position="1768"/>
        <end position="1781"/>
    </location>
</feature>
<dbReference type="InterPro" id="IPR003890">
    <property type="entry name" value="MIF4G-like_typ-3"/>
</dbReference>
<evidence type="ECO:0000313" key="8">
    <source>
        <dbReference type="RefSeq" id="XP_018007331.1"/>
    </source>
</evidence>
<reference evidence="8" key="1">
    <citation type="submission" date="2025-08" db="UniProtKB">
        <authorList>
            <consortium name="RefSeq"/>
        </authorList>
    </citation>
    <scope>IDENTIFICATION</scope>
    <source>
        <tissue evidence="8">Whole organism</tissue>
    </source>
</reference>
<feature type="compositionally biased region" description="Low complexity" evidence="5">
    <location>
        <begin position="1662"/>
        <end position="1672"/>
    </location>
</feature>
<dbReference type="PANTHER" id="PTHR23253:SF9">
    <property type="entry name" value="EUKARYOTIC TRANSLATION INITIATION FACTOR 4 GAMMA 2"/>
    <property type="match status" value="1"/>
</dbReference>
<evidence type="ECO:0000313" key="7">
    <source>
        <dbReference type="Proteomes" id="UP000694843"/>
    </source>
</evidence>
<feature type="region of interest" description="Disordered" evidence="5">
    <location>
        <begin position="1562"/>
        <end position="1593"/>
    </location>
</feature>
<feature type="region of interest" description="Disordered" evidence="5">
    <location>
        <begin position="103"/>
        <end position="141"/>
    </location>
</feature>
<feature type="compositionally biased region" description="Pro residues" evidence="5">
    <location>
        <begin position="697"/>
        <end position="708"/>
    </location>
</feature>
<feature type="region of interest" description="Disordered" evidence="5">
    <location>
        <begin position="1605"/>
        <end position="1796"/>
    </location>
</feature>
<organism evidence="7 8">
    <name type="scientific">Hyalella azteca</name>
    <name type="common">Amphipod</name>
    <dbReference type="NCBI Taxonomy" id="294128"/>
    <lineage>
        <taxon>Eukaryota</taxon>
        <taxon>Metazoa</taxon>
        <taxon>Ecdysozoa</taxon>
        <taxon>Arthropoda</taxon>
        <taxon>Crustacea</taxon>
        <taxon>Multicrustacea</taxon>
        <taxon>Malacostraca</taxon>
        <taxon>Eumalacostraca</taxon>
        <taxon>Peracarida</taxon>
        <taxon>Amphipoda</taxon>
        <taxon>Senticaudata</taxon>
        <taxon>Talitrida</taxon>
        <taxon>Talitroidea</taxon>
        <taxon>Hyalellidae</taxon>
        <taxon>Hyalella</taxon>
    </lineage>
</organism>
<feature type="compositionally biased region" description="Polar residues" evidence="5">
    <location>
        <begin position="418"/>
        <end position="444"/>
    </location>
</feature>
<accession>A0A8B7N0H7</accession>
<feature type="region of interest" description="Disordered" evidence="5">
    <location>
        <begin position="766"/>
        <end position="1112"/>
    </location>
</feature>
<feature type="domain" description="MI" evidence="6">
    <location>
        <begin position="1798"/>
        <end position="1920"/>
    </location>
</feature>
<dbReference type="PROSITE" id="PS51366">
    <property type="entry name" value="MI"/>
    <property type="match status" value="1"/>
</dbReference>
<dbReference type="GO" id="GO:0016281">
    <property type="term" value="C:eukaryotic translation initiation factor 4F complex"/>
    <property type="evidence" value="ECO:0007669"/>
    <property type="project" value="TreeGrafter"/>
</dbReference>
<dbReference type="Proteomes" id="UP000694843">
    <property type="component" value="Unplaced"/>
</dbReference>
<feature type="compositionally biased region" description="Polar residues" evidence="5">
    <location>
        <begin position="968"/>
        <end position="980"/>
    </location>
</feature>
<evidence type="ECO:0000256" key="2">
    <source>
        <dbReference type="ARBA" id="ARBA00022540"/>
    </source>
</evidence>
<feature type="compositionally biased region" description="Basic and acidic residues" evidence="5">
    <location>
        <begin position="1015"/>
        <end position="1031"/>
    </location>
</feature>
<evidence type="ECO:0000256" key="3">
    <source>
        <dbReference type="ARBA" id="ARBA00022917"/>
    </source>
</evidence>
<keyword evidence="4" id="KW-0175">Coiled coil</keyword>
<dbReference type="OMA" id="HEMMQHM"/>
<dbReference type="GO" id="GO:0003729">
    <property type="term" value="F:mRNA binding"/>
    <property type="evidence" value="ECO:0007669"/>
    <property type="project" value="TreeGrafter"/>
</dbReference>
<evidence type="ECO:0000256" key="5">
    <source>
        <dbReference type="SAM" id="MobiDB-lite"/>
    </source>
</evidence>
<dbReference type="SMART" id="SM00544">
    <property type="entry name" value="MA3"/>
    <property type="match status" value="1"/>
</dbReference>
<feature type="region of interest" description="Disordered" evidence="5">
    <location>
        <begin position="686"/>
        <end position="724"/>
    </location>
</feature>
<feature type="compositionally biased region" description="Polar residues" evidence="5">
    <location>
        <begin position="1055"/>
        <end position="1064"/>
    </location>
</feature>
<feature type="compositionally biased region" description="Low complexity" evidence="5">
    <location>
        <begin position="109"/>
        <end position="140"/>
    </location>
</feature>
<dbReference type="Pfam" id="PF02847">
    <property type="entry name" value="MA3"/>
    <property type="match status" value="1"/>
</dbReference>
<dbReference type="GeneID" id="108665119"/>
<feature type="compositionally biased region" description="Basic and acidic residues" evidence="5">
    <location>
        <begin position="766"/>
        <end position="880"/>
    </location>
</feature>
<name>A0A8B7N0H7_HYAAZ</name>
<keyword evidence="3" id="KW-0648">Protein biosynthesis</keyword>
<feature type="compositionally biased region" description="Acidic residues" evidence="5">
    <location>
        <begin position="1098"/>
        <end position="1111"/>
    </location>
</feature>
<dbReference type="SMART" id="SM00543">
    <property type="entry name" value="MIF4G"/>
    <property type="match status" value="1"/>
</dbReference>
<dbReference type="Pfam" id="PF02854">
    <property type="entry name" value="MIF4G"/>
    <property type="match status" value="1"/>
</dbReference>
<comment type="similarity">
    <text evidence="1">Belongs to the eukaryotic initiation factor 4G family.</text>
</comment>
<feature type="region of interest" description="Disordered" evidence="5">
    <location>
        <begin position="20"/>
        <end position="52"/>
    </location>
</feature>
<evidence type="ECO:0000256" key="1">
    <source>
        <dbReference type="ARBA" id="ARBA00005775"/>
    </source>
</evidence>
<dbReference type="SUPFAM" id="SSF48371">
    <property type="entry name" value="ARM repeat"/>
    <property type="match status" value="2"/>
</dbReference>
<feature type="compositionally biased region" description="Polar residues" evidence="5">
    <location>
        <begin position="1168"/>
        <end position="1177"/>
    </location>
</feature>
<dbReference type="InterPro" id="IPR003891">
    <property type="entry name" value="Initiation_fac_eIF4g_MI"/>
</dbReference>
<dbReference type="InterPro" id="IPR016024">
    <property type="entry name" value="ARM-type_fold"/>
</dbReference>
<feature type="compositionally biased region" description="Low complexity" evidence="5">
    <location>
        <begin position="240"/>
        <end position="259"/>
    </location>
</feature>
<evidence type="ECO:0000259" key="6">
    <source>
        <dbReference type="PROSITE" id="PS51366"/>
    </source>
</evidence>
<dbReference type="RefSeq" id="XP_018007331.1">
    <property type="nucleotide sequence ID" value="XM_018151842.2"/>
</dbReference>
<feature type="compositionally biased region" description="Gly residues" evidence="5">
    <location>
        <begin position="20"/>
        <end position="31"/>
    </location>
</feature>
<feature type="coiled-coil region" evidence="4">
    <location>
        <begin position="1389"/>
        <end position="1428"/>
    </location>
</feature>
<keyword evidence="2 8" id="KW-0396">Initiation factor</keyword>
<feature type="compositionally biased region" description="Basic and acidic residues" evidence="5">
    <location>
        <begin position="985"/>
        <end position="994"/>
    </location>
</feature>
<dbReference type="OrthoDB" id="6379360at2759"/>
<feature type="region of interest" description="Disordered" evidence="5">
    <location>
        <begin position="418"/>
        <end position="450"/>
    </location>
</feature>
<keyword evidence="7" id="KW-1185">Reference proteome</keyword>
<dbReference type="KEGG" id="hazt:108665119"/>
<dbReference type="PANTHER" id="PTHR23253">
    <property type="entry name" value="EUKARYOTIC TRANSLATION INITIATION FACTOR 4 GAMMA"/>
    <property type="match status" value="1"/>
</dbReference>
<feature type="compositionally biased region" description="Low complexity" evidence="5">
    <location>
        <begin position="193"/>
        <end position="225"/>
    </location>
</feature>
<evidence type="ECO:0000256" key="4">
    <source>
        <dbReference type="SAM" id="Coils"/>
    </source>
</evidence>
<feature type="compositionally biased region" description="Basic and acidic residues" evidence="5">
    <location>
        <begin position="1571"/>
        <end position="1592"/>
    </location>
</feature>
<dbReference type="Gene3D" id="1.25.40.180">
    <property type="match status" value="3"/>
</dbReference>
<proteinExistence type="inferred from homology"/>
<feature type="region of interest" description="Disordered" evidence="5">
    <location>
        <begin position="1153"/>
        <end position="1217"/>
    </location>
</feature>
<protein>
    <submittedName>
        <fullName evidence="8">Eukaryotic translation initiation factor 4 gamma 1 isoform X1</fullName>
    </submittedName>
</protein>
<feature type="compositionally biased region" description="Polar residues" evidence="5">
    <location>
        <begin position="1620"/>
        <end position="1632"/>
    </location>
</feature>
<feature type="compositionally biased region" description="Low complexity" evidence="5">
    <location>
        <begin position="892"/>
        <end position="913"/>
    </location>
</feature>
<gene>
    <name evidence="8" type="primary">LOC108665119</name>
</gene>
<feature type="region of interest" description="Disordered" evidence="5">
    <location>
        <begin position="193"/>
        <end position="262"/>
    </location>
</feature>
<sequence length="2136" mass="236391">MLPQTSPYMSNGGGVVSGGAGGGSAGVGRGGVVWNNTPGRPMTGPTPVPTGGPHYSQFIEMPRLMPQKQIHHRYDHAWAKQCIIPPIIDAVYGGNVGAGMNRGVPFIAHQPQPQQQQEQQQQQQQPQQQQHHQQQQQQQQYPVVKATVAAALSYQMRPQAGGPPQQNNMPAHSQHQLITNAAAMQMHMQQQNMTGMNVGNSGPGLGNNNNGVPPSGTPGVTNVGPSGAPPNQSPAPGHDQNNQMQQGHQQQQQQQHPQPLSSAGVLAAPVAVTGTSMQGPPVFGSNSHPANHQNIYAFAAGQQRTVPGQPPNMQEMHTQRTQPFYLPTAPNPIFMTYGLPQGQHAGYPYIHQYSNQHVSAVPRGQMVNPHAAGVYSYPVAGTAAPANPIPPAKFVKRERKPLEIVDPITGEKVVISSATNERNGANSTPPAGQSNDGSARTTPQPADDTPKRIERNAACAQFAAEIAKVAGPAVNRSRTNSATVEAVENRDPAKNEQLAPQFEGKILEGEMLPHVIPQQQMPPQHMPPTSQQPLQMESAPVTTNIPPHAVPHFSSPPPPYNKIPVQAGVIPQAMPLMNPVGMNMAPHAVIQQQANKVINSPPLMPAMMQMPPNQNMIHPARQYMHQDMQQNMSRTQPPMVSMPSKPASGIAPPEMRQGKPSNKPDALPTQNNNAAMVTMLPPPRVETSPPSGVIMTSPPPQVSGPPPTATMAPSAEMQAQQQQQHLAHVVQQTQFLQQQMKEQQYKEQQLKEQQLKEQQLKEQLLKEQQMKEQQMKEQQMKEQQMKEQQMKEQQLKEQQMKEQQLKEQQLKEQQMKEQQLKEQQLREQQLKEQQLKEKQLKEKQLKEQQSKENKLKDHQPKEQQHSKQQQGKEKRDKQKSTDAAQQHPTPPAAGGTPVNAAAAEVSAPVTAAPQQQPSSSAGAAEKKQAPAPPKEKSSQVDQPRALEADSAPSVPPTSLPSVGHDAPSTASKNQKPSNDAQAPADPKEKSEPNKRKVSATFKTHEMNGVAEPEPSEAKETGNRKSTEDPKSRKQRVSGSYVDGEVTGKEKESMVKTVSPTQATEEPSADAESKNEGARRKSTTVVEAEESTDARVEQMEDAEEVSEDELEEVPVPAYEYQDNQWSPYNEAGAKSYDRNFMMLARSYATRPPRNLVSLEELEQRRKTTNRSSSQQSNRDGGHTDFTPNYLRNQGSHRDKGGYPGQIHRGSNSMRGAKKMPKVIDAKPNAGRMNLKTTDNAWVPVSKSSASVDDEAKVLRSMRGLMNKICPENYDKLKDPFRDTIVKNSKHMKSLVNLIFDKAVLEQHFAGEYAKLCKYVVDNRSDSKNSSPEVMSFRNSLLAKCQHEFEKRHKEEALRNQEIQKSLDRISKCTDPEQKIKLEKEHEEKFLDKTALQRAKLLKEIDECEAEDKKKILEEELELLDEVTRRKSVGLIKYVAELYKQELLRSKIILTLLKDLVADIHRSEQAEILCKLFITIGAVLWNQVDAQGKNTIKTCISDIKKHSQVVKESRIKFMLLDVIDLFENGFVAKHRSQKQVGPTTKAQVLENMSVEQQLDKQIAMASSHNSGNRHSEGKFQSGRYDRGSNHRDGFSQESTQIWKTVMNSSAPTKNRTPFIRSLGQNNSDSGSENQRLGPGGAGFSMWSRGASGGASGSKDTSRGNTTNANNTPNPVRGNRFGIFAQDDDLGGPEMHSRHMGHRNNPFTKNSTSDKDGGAASRGGYGDSRGEQMRGASLGDRGNNMGRNAYAQSGDVRNKSLSREPMAAAETQGSNGRYQNSGSPSLPARDESPPSDEPEEEIRQKILSTTEEYLGVQDLTEVIWNIENQIKTKNLKHFVSVILNACSEKKASERKAIGELFLELFNKRVLTESVFLAGAKMVMSDLPDISVDVPQVTQNVSSMIAPSLMRGHLKLKDIWTLAQDADHLKIKFFCHTLMNIASIREDEALRLWVTSDLKWEEIFKVEGNARPYDISDELNRYNLSFLLTSEDESMSDYYHQWCKKQNLANINDRTAMKKLVTDLVMPLVKGSEITAEIDDFDNLCDRAEGLKRFIEQEKCDRQQVELSVLYAMQAIAVANGVPKGLLECMFDAANTTLLVSLESFQAWESTDNDEEAGQGVCVTSVKNFIRTISNKTPIG</sequence>
<feature type="region of interest" description="Disordered" evidence="5">
    <location>
        <begin position="634"/>
        <end position="666"/>
    </location>
</feature>